<sequence>MSGGIQWLVEQDDWRHGMVFARGISPEELGLRMGGVRGSITSPITDAEAWNMVLDLATDDDDVVRVGAHGGWSFAVEYGLGDGAGRLADISRSGVEAVHLDPSVDHPPATFSYARDGVNVCSFGIGEEVWRWGDQPDLLLPELVAAGVLHSDGEYARPEDESYRDRDRHTLATIETRFGLFLPRDALENERLPAFVTRGQGRG</sequence>
<name>A0A7J5D4Z7_9ACTN</name>
<comment type="caution">
    <text evidence="1">The sequence shown here is derived from an EMBL/GenBank/DDBJ whole genome shotgun (WGS) entry which is preliminary data.</text>
</comment>
<keyword evidence="2" id="KW-1185">Reference proteome</keyword>
<dbReference type="RefSeq" id="WP_151474623.1">
    <property type="nucleotide sequence ID" value="NZ_WBKG01000060.1"/>
</dbReference>
<dbReference type="AlphaFoldDB" id="A0A7J5D4Z7"/>
<dbReference type="InterPro" id="IPR045592">
    <property type="entry name" value="DUF6461"/>
</dbReference>
<dbReference type="Pfam" id="PF20062">
    <property type="entry name" value="DUF6461"/>
    <property type="match status" value="1"/>
</dbReference>
<reference evidence="1 2" key="1">
    <citation type="submission" date="2019-09" db="EMBL/GenBank/DDBJ databases">
        <title>Isolation and identification of active actinomycetes.</title>
        <authorList>
            <person name="Yu Z."/>
            <person name="Han C."/>
            <person name="Yu B."/>
        </authorList>
    </citation>
    <scope>NUCLEOTIDE SEQUENCE [LARGE SCALE GENOMIC DNA]</scope>
    <source>
        <strain evidence="1 2">NEAU-H2</strain>
    </source>
</reference>
<proteinExistence type="predicted"/>
<dbReference type="EMBL" id="WBKG01000060">
    <property type="protein sequence ID" value="KAB1977580.1"/>
    <property type="molecule type" value="Genomic_DNA"/>
</dbReference>
<accession>A0A7J5D4Z7</accession>
<evidence type="ECO:0000313" key="2">
    <source>
        <dbReference type="Proteomes" id="UP000442990"/>
    </source>
</evidence>
<protein>
    <submittedName>
        <fullName evidence="1">Uncharacterized protein</fullName>
    </submittedName>
</protein>
<organism evidence="1 2">
    <name type="scientific">Streptomyces triticiradicis</name>
    <dbReference type="NCBI Taxonomy" id="2651189"/>
    <lineage>
        <taxon>Bacteria</taxon>
        <taxon>Bacillati</taxon>
        <taxon>Actinomycetota</taxon>
        <taxon>Actinomycetes</taxon>
        <taxon>Kitasatosporales</taxon>
        <taxon>Streptomycetaceae</taxon>
        <taxon>Streptomyces</taxon>
    </lineage>
</organism>
<gene>
    <name evidence="1" type="ORF">F8144_41685</name>
</gene>
<dbReference type="Proteomes" id="UP000442990">
    <property type="component" value="Unassembled WGS sequence"/>
</dbReference>
<evidence type="ECO:0000313" key="1">
    <source>
        <dbReference type="EMBL" id="KAB1977580.1"/>
    </source>
</evidence>